<dbReference type="InterPro" id="IPR016160">
    <property type="entry name" value="Ald_DH_CS_CYS"/>
</dbReference>
<dbReference type="NCBIfam" id="TIGR01780">
    <property type="entry name" value="SSADH"/>
    <property type="match status" value="1"/>
</dbReference>
<dbReference type="InterPro" id="IPR016162">
    <property type="entry name" value="Ald_DH_N"/>
</dbReference>
<dbReference type="Gene3D" id="3.40.309.10">
    <property type="entry name" value="Aldehyde Dehydrogenase, Chain A, domain 2"/>
    <property type="match status" value="1"/>
</dbReference>
<dbReference type="InterPro" id="IPR010102">
    <property type="entry name" value="Succ_semiAld_DH"/>
</dbReference>
<dbReference type="InterPro" id="IPR015590">
    <property type="entry name" value="Aldehyde_DH_dom"/>
</dbReference>
<feature type="active site" evidence="6">
    <location>
        <position position="292"/>
    </location>
</feature>
<dbReference type="InterPro" id="IPR029510">
    <property type="entry name" value="Ald_DH_CS_GLU"/>
</dbReference>
<dbReference type="GeneID" id="90071689"/>
<dbReference type="Pfam" id="PF00171">
    <property type="entry name" value="Aldedh"/>
    <property type="match status" value="1"/>
</dbReference>
<evidence type="ECO:0000256" key="5">
    <source>
        <dbReference type="ARBA" id="ARBA00052698"/>
    </source>
</evidence>
<dbReference type="GO" id="GO:0005737">
    <property type="term" value="C:cytoplasm"/>
    <property type="evidence" value="ECO:0007669"/>
    <property type="project" value="TreeGrafter"/>
</dbReference>
<organism evidence="10 11">
    <name type="scientific">Saccharomycopsis crataegensis</name>
    <dbReference type="NCBI Taxonomy" id="43959"/>
    <lineage>
        <taxon>Eukaryota</taxon>
        <taxon>Fungi</taxon>
        <taxon>Dikarya</taxon>
        <taxon>Ascomycota</taxon>
        <taxon>Saccharomycotina</taxon>
        <taxon>Saccharomycetes</taxon>
        <taxon>Saccharomycopsidaceae</taxon>
        <taxon>Saccharomycopsis</taxon>
    </lineage>
</organism>
<proteinExistence type="inferred from homology"/>
<evidence type="ECO:0000256" key="8">
    <source>
        <dbReference type="RuleBase" id="RU365091"/>
    </source>
</evidence>
<dbReference type="EC" id="1.2.1.16" evidence="8"/>
<evidence type="ECO:0000256" key="2">
    <source>
        <dbReference type="ARBA" id="ARBA00009986"/>
    </source>
</evidence>
<protein>
    <recommendedName>
        <fullName evidence="8">Succinate-semialdehyde dehydrogenase</fullName>
        <ecNumber evidence="8">1.2.1.16</ecNumber>
    </recommendedName>
</protein>
<evidence type="ECO:0000313" key="11">
    <source>
        <dbReference type="Proteomes" id="UP001360560"/>
    </source>
</evidence>
<dbReference type="Proteomes" id="UP001360560">
    <property type="component" value="Unassembled WGS sequence"/>
</dbReference>
<dbReference type="PROSITE" id="PS00070">
    <property type="entry name" value="ALDEHYDE_DEHYDR_CYS"/>
    <property type="match status" value="1"/>
</dbReference>
<evidence type="ECO:0000256" key="7">
    <source>
        <dbReference type="RuleBase" id="RU003345"/>
    </source>
</evidence>
<dbReference type="RefSeq" id="XP_064850710.1">
    <property type="nucleotide sequence ID" value="XM_064994638.1"/>
</dbReference>
<dbReference type="InterPro" id="IPR016161">
    <property type="entry name" value="Ald_DH/histidinol_DH"/>
</dbReference>
<dbReference type="Gene3D" id="3.40.605.10">
    <property type="entry name" value="Aldehyde Dehydrogenase, Chain A, domain 1"/>
    <property type="match status" value="1"/>
</dbReference>
<dbReference type="PANTHER" id="PTHR43353:SF5">
    <property type="entry name" value="SUCCINATE-SEMIALDEHYDE DEHYDROGENASE, MITOCHONDRIAL"/>
    <property type="match status" value="1"/>
</dbReference>
<evidence type="ECO:0000256" key="3">
    <source>
        <dbReference type="ARBA" id="ARBA00023002"/>
    </source>
</evidence>
<keyword evidence="11" id="KW-1185">Reference proteome</keyword>
<dbReference type="GO" id="GO:0004777">
    <property type="term" value="F:succinate-semialdehyde dehydrogenase (NAD+) activity"/>
    <property type="evidence" value="ECO:0007669"/>
    <property type="project" value="UniProtKB-UniRule"/>
</dbReference>
<dbReference type="GO" id="GO:0009450">
    <property type="term" value="P:gamma-aminobutyric acid catabolic process"/>
    <property type="evidence" value="ECO:0007669"/>
    <property type="project" value="InterPro"/>
</dbReference>
<dbReference type="PROSITE" id="PS00687">
    <property type="entry name" value="ALDEHYDE_DEHYDR_GLU"/>
    <property type="match status" value="1"/>
</dbReference>
<dbReference type="InterPro" id="IPR016163">
    <property type="entry name" value="Ald_DH_C"/>
</dbReference>
<dbReference type="SUPFAM" id="SSF53720">
    <property type="entry name" value="ALDH-like"/>
    <property type="match status" value="1"/>
</dbReference>
<dbReference type="CDD" id="cd07103">
    <property type="entry name" value="ALDH_F5_SSADH_GabD"/>
    <property type="match status" value="1"/>
</dbReference>
<comment type="catalytic activity">
    <reaction evidence="5 8">
        <text>succinate semialdehyde + NAD(+) + H2O = succinate + NADH + 2 H(+)</text>
        <dbReference type="Rhea" id="RHEA:13217"/>
        <dbReference type="ChEBI" id="CHEBI:15377"/>
        <dbReference type="ChEBI" id="CHEBI:15378"/>
        <dbReference type="ChEBI" id="CHEBI:30031"/>
        <dbReference type="ChEBI" id="CHEBI:57540"/>
        <dbReference type="ChEBI" id="CHEBI:57706"/>
        <dbReference type="ChEBI" id="CHEBI:57945"/>
        <dbReference type="EC" id="1.2.1.16"/>
    </reaction>
</comment>
<dbReference type="FunFam" id="3.40.309.10:FF:000004">
    <property type="entry name" value="Succinate-semialdehyde dehydrogenase I"/>
    <property type="match status" value="1"/>
</dbReference>
<evidence type="ECO:0000256" key="6">
    <source>
        <dbReference type="PROSITE-ProRule" id="PRU10007"/>
    </source>
</evidence>
<evidence type="ECO:0000256" key="1">
    <source>
        <dbReference type="ARBA" id="ARBA00005176"/>
    </source>
</evidence>
<comment type="similarity">
    <text evidence="2 7">Belongs to the aldehyde dehydrogenase family.</text>
</comment>
<comment type="catalytic activity">
    <reaction evidence="4 8">
        <text>succinate semialdehyde + NADP(+) + H2O = succinate + NADPH + 2 H(+)</text>
        <dbReference type="Rhea" id="RHEA:13213"/>
        <dbReference type="ChEBI" id="CHEBI:15377"/>
        <dbReference type="ChEBI" id="CHEBI:15378"/>
        <dbReference type="ChEBI" id="CHEBI:30031"/>
        <dbReference type="ChEBI" id="CHEBI:57706"/>
        <dbReference type="ChEBI" id="CHEBI:57783"/>
        <dbReference type="ChEBI" id="CHEBI:58349"/>
        <dbReference type="EC" id="1.2.1.16"/>
    </reaction>
</comment>
<evidence type="ECO:0000313" key="10">
    <source>
        <dbReference type="EMBL" id="GMM33710.1"/>
    </source>
</evidence>
<name>A0AAV5QH55_9ASCO</name>
<comment type="caution">
    <text evidence="10">The sequence shown here is derived from an EMBL/GenBank/DDBJ whole genome shotgun (WGS) entry which is preliminary data.</text>
</comment>
<accession>A0AAV5QH55</accession>
<sequence>MIRARILTSTSSCYFRSVSIRQLSVKTMSSTISLKNSSLLQTQALINGEFVNGSVAAGETTFEVQNPATNEHLISITNTNNKDFQTAINAASAAFTGFRKTTARARSNLLYNLYELVLENKEDLAKIITLENGKSYTDSLGEVAYAASFLQWFAEEAPRVNGDIIPSVNPANRVLTIKQPLGVCGVLTPWNFPAAMITRKLGALLAAGNTAVIKPAAETPLTALAIGKLVIDAGFPKGVVNIVPTSHKNTPAAGEFICEHPVVKKVSFTGSTAVGKLLARQSASTMKKLSFELGGNAPFIVFDDADLKKAIPGVIASKFRQSGQTCVCANRIFVHEAIYDEFAAKLVEEVSKFKLGHGLVEGVTHGPLIHERSLNKINSLVHDAKSKDAKVLIGGSPATSLGPFFYHPTVLGDVTPKMDIFNEEIFGPVASLVKFKTDEEVIALANDTSVGLAGYFYSEDISRIFNVAESLEVGMVGANTGAISEASVPFGGIKESGLGREGSMYGIHDWLNIKTIVIGNI</sequence>
<comment type="pathway">
    <text evidence="1 8">Amino-acid degradation; 4-aminobutanoate degradation.</text>
</comment>
<evidence type="ECO:0000256" key="4">
    <source>
        <dbReference type="ARBA" id="ARBA00050387"/>
    </source>
</evidence>
<keyword evidence="3 7" id="KW-0560">Oxidoreductase</keyword>
<reference evidence="10 11" key="1">
    <citation type="journal article" date="2023" name="Elife">
        <title>Identification of key yeast species and microbe-microbe interactions impacting larval growth of Drosophila in the wild.</title>
        <authorList>
            <person name="Mure A."/>
            <person name="Sugiura Y."/>
            <person name="Maeda R."/>
            <person name="Honda K."/>
            <person name="Sakurai N."/>
            <person name="Takahashi Y."/>
            <person name="Watada M."/>
            <person name="Katoh T."/>
            <person name="Gotoh A."/>
            <person name="Gotoh Y."/>
            <person name="Taniguchi I."/>
            <person name="Nakamura K."/>
            <person name="Hayashi T."/>
            <person name="Katayama T."/>
            <person name="Uemura T."/>
            <person name="Hattori Y."/>
        </authorList>
    </citation>
    <scope>NUCLEOTIDE SEQUENCE [LARGE SCALE GENOMIC DNA]</scope>
    <source>
        <strain evidence="10 11">SC-9</strain>
    </source>
</reference>
<evidence type="ECO:0000259" key="9">
    <source>
        <dbReference type="Pfam" id="PF00171"/>
    </source>
</evidence>
<gene>
    <name evidence="10" type="ORF">DASC09_010350</name>
</gene>
<dbReference type="PANTHER" id="PTHR43353">
    <property type="entry name" value="SUCCINATE-SEMIALDEHYDE DEHYDROGENASE, MITOCHONDRIAL"/>
    <property type="match status" value="1"/>
</dbReference>
<dbReference type="FunFam" id="3.40.605.10:FF:000005">
    <property type="entry name" value="Succinate-semialdehyde dehydrogenase I"/>
    <property type="match status" value="1"/>
</dbReference>
<feature type="domain" description="Aldehyde dehydrogenase" evidence="9">
    <location>
        <begin position="59"/>
        <end position="516"/>
    </location>
</feature>
<dbReference type="AlphaFoldDB" id="A0AAV5QH55"/>
<dbReference type="InterPro" id="IPR050740">
    <property type="entry name" value="Aldehyde_DH_Superfamily"/>
</dbReference>
<dbReference type="EMBL" id="BTFZ01000002">
    <property type="protein sequence ID" value="GMM33710.1"/>
    <property type="molecule type" value="Genomic_DNA"/>
</dbReference>